<feature type="chain" id="PRO_5040237689" description="Secreted protein" evidence="1">
    <location>
        <begin position="20"/>
        <end position="155"/>
    </location>
</feature>
<name>A0A9P5NVF7_GYMJU</name>
<keyword evidence="3" id="KW-1185">Reference proteome</keyword>
<accession>A0A9P5NVF7</accession>
<sequence>MICLARFGLGCLSWLSVEAGDPSVVGRGCCRGRIWFIFGGWGTSGSILTTSFVLGMQCNNRNNALNIAPYIPSWYWFLSTFWQEATRQRLQGIQLPRILCIGQKRVISRFTRSRTSHITTSITQWLACLTFFYFKTDAFLFLQTSHVLLATFSLI</sequence>
<dbReference type="Proteomes" id="UP000724874">
    <property type="component" value="Unassembled WGS sequence"/>
</dbReference>
<gene>
    <name evidence="2" type="ORF">CPB84DRAFT_1349866</name>
</gene>
<dbReference type="AlphaFoldDB" id="A0A9P5NVF7"/>
<evidence type="ECO:0008006" key="4">
    <source>
        <dbReference type="Google" id="ProtNLM"/>
    </source>
</evidence>
<organism evidence="2 3">
    <name type="scientific">Gymnopilus junonius</name>
    <name type="common">Spectacular rustgill mushroom</name>
    <name type="synonym">Gymnopilus spectabilis subsp. junonius</name>
    <dbReference type="NCBI Taxonomy" id="109634"/>
    <lineage>
        <taxon>Eukaryota</taxon>
        <taxon>Fungi</taxon>
        <taxon>Dikarya</taxon>
        <taxon>Basidiomycota</taxon>
        <taxon>Agaricomycotina</taxon>
        <taxon>Agaricomycetes</taxon>
        <taxon>Agaricomycetidae</taxon>
        <taxon>Agaricales</taxon>
        <taxon>Agaricineae</taxon>
        <taxon>Hymenogastraceae</taxon>
        <taxon>Gymnopilus</taxon>
    </lineage>
</organism>
<evidence type="ECO:0000313" key="3">
    <source>
        <dbReference type="Proteomes" id="UP000724874"/>
    </source>
</evidence>
<protein>
    <recommendedName>
        <fullName evidence="4">Secreted protein</fullName>
    </recommendedName>
</protein>
<comment type="caution">
    <text evidence="2">The sequence shown here is derived from an EMBL/GenBank/DDBJ whole genome shotgun (WGS) entry which is preliminary data.</text>
</comment>
<keyword evidence="1" id="KW-0732">Signal</keyword>
<proteinExistence type="predicted"/>
<reference evidence="2" key="1">
    <citation type="submission" date="2020-11" db="EMBL/GenBank/DDBJ databases">
        <authorList>
            <consortium name="DOE Joint Genome Institute"/>
            <person name="Ahrendt S."/>
            <person name="Riley R."/>
            <person name="Andreopoulos W."/>
            <person name="LaButti K."/>
            <person name="Pangilinan J."/>
            <person name="Ruiz-duenas F.J."/>
            <person name="Barrasa J.M."/>
            <person name="Sanchez-Garcia M."/>
            <person name="Camarero S."/>
            <person name="Miyauchi S."/>
            <person name="Serrano A."/>
            <person name="Linde D."/>
            <person name="Babiker R."/>
            <person name="Drula E."/>
            <person name="Ayuso-Fernandez I."/>
            <person name="Pacheco R."/>
            <person name="Padilla G."/>
            <person name="Ferreira P."/>
            <person name="Barriuso J."/>
            <person name="Kellner H."/>
            <person name="Castanera R."/>
            <person name="Alfaro M."/>
            <person name="Ramirez L."/>
            <person name="Pisabarro A.G."/>
            <person name="Kuo A."/>
            <person name="Tritt A."/>
            <person name="Lipzen A."/>
            <person name="He G."/>
            <person name="Yan M."/>
            <person name="Ng V."/>
            <person name="Cullen D."/>
            <person name="Martin F."/>
            <person name="Rosso M.-N."/>
            <person name="Henrissat B."/>
            <person name="Hibbett D."/>
            <person name="Martinez A.T."/>
            <person name="Grigoriev I.V."/>
        </authorList>
    </citation>
    <scope>NUCLEOTIDE SEQUENCE</scope>
    <source>
        <strain evidence="2">AH 44721</strain>
    </source>
</reference>
<dbReference type="EMBL" id="JADNYJ010000007">
    <property type="protein sequence ID" value="KAF8910058.1"/>
    <property type="molecule type" value="Genomic_DNA"/>
</dbReference>
<evidence type="ECO:0000313" key="2">
    <source>
        <dbReference type="EMBL" id="KAF8910058.1"/>
    </source>
</evidence>
<feature type="signal peptide" evidence="1">
    <location>
        <begin position="1"/>
        <end position="19"/>
    </location>
</feature>
<evidence type="ECO:0000256" key="1">
    <source>
        <dbReference type="SAM" id="SignalP"/>
    </source>
</evidence>